<evidence type="ECO:0000313" key="2">
    <source>
        <dbReference type="Proteomes" id="UP000018936"/>
    </source>
</evidence>
<comment type="caution">
    <text evidence="1">The sequence shown here is derived from an EMBL/GenBank/DDBJ whole genome shotgun (WGS) entry which is preliminary data.</text>
</comment>
<organism evidence="1 2">
    <name type="scientific">Ophiophagus hannah</name>
    <name type="common">King cobra</name>
    <name type="synonym">Naja hannah</name>
    <dbReference type="NCBI Taxonomy" id="8665"/>
    <lineage>
        <taxon>Eukaryota</taxon>
        <taxon>Metazoa</taxon>
        <taxon>Chordata</taxon>
        <taxon>Craniata</taxon>
        <taxon>Vertebrata</taxon>
        <taxon>Euteleostomi</taxon>
        <taxon>Lepidosauria</taxon>
        <taxon>Squamata</taxon>
        <taxon>Bifurcata</taxon>
        <taxon>Unidentata</taxon>
        <taxon>Episquamata</taxon>
        <taxon>Toxicofera</taxon>
        <taxon>Serpentes</taxon>
        <taxon>Colubroidea</taxon>
        <taxon>Elapidae</taxon>
        <taxon>Elapinae</taxon>
        <taxon>Ophiophagus</taxon>
    </lineage>
</organism>
<evidence type="ECO:0000313" key="1">
    <source>
        <dbReference type="EMBL" id="ETE68694.1"/>
    </source>
</evidence>
<name>V8P2E8_OPHHA</name>
<reference evidence="1 2" key="1">
    <citation type="journal article" date="2013" name="Proc. Natl. Acad. Sci. U.S.A.">
        <title>The king cobra genome reveals dynamic gene evolution and adaptation in the snake venom system.</title>
        <authorList>
            <person name="Vonk F.J."/>
            <person name="Casewell N.R."/>
            <person name="Henkel C.V."/>
            <person name="Heimberg A.M."/>
            <person name="Jansen H.J."/>
            <person name="McCleary R.J."/>
            <person name="Kerkkamp H.M."/>
            <person name="Vos R.A."/>
            <person name="Guerreiro I."/>
            <person name="Calvete J.J."/>
            <person name="Wuster W."/>
            <person name="Woods A.E."/>
            <person name="Logan J.M."/>
            <person name="Harrison R.A."/>
            <person name="Castoe T.A."/>
            <person name="de Koning A.P."/>
            <person name="Pollock D.D."/>
            <person name="Yandell M."/>
            <person name="Calderon D."/>
            <person name="Renjifo C."/>
            <person name="Currier R.B."/>
            <person name="Salgado D."/>
            <person name="Pla D."/>
            <person name="Sanz L."/>
            <person name="Hyder A.S."/>
            <person name="Ribeiro J.M."/>
            <person name="Arntzen J.W."/>
            <person name="van den Thillart G.E."/>
            <person name="Boetzer M."/>
            <person name="Pirovano W."/>
            <person name="Dirks R.P."/>
            <person name="Spaink H.P."/>
            <person name="Duboule D."/>
            <person name="McGlinn E."/>
            <person name="Kini R.M."/>
            <person name="Richardson M.K."/>
        </authorList>
    </citation>
    <scope>NUCLEOTIDE SEQUENCE</scope>
    <source>
        <tissue evidence="1">Blood</tissue>
    </source>
</reference>
<protein>
    <submittedName>
        <fullName evidence="1">Uncharacterized protein</fullName>
    </submittedName>
</protein>
<keyword evidence="2" id="KW-1185">Reference proteome</keyword>
<dbReference type="EMBL" id="AZIM01000959">
    <property type="protein sequence ID" value="ETE68694.1"/>
    <property type="molecule type" value="Genomic_DNA"/>
</dbReference>
<dbReference type="Proteomes" id="UP000018936">
    <property type="component" value="Unassembled WGS sequence"/>
</dbReference>
<feature type="non-terminal residue" evidence="1">
    <location>
        <position position="1"/>
    </location>
</feature>
<accession>V8P2E8</accession>
<proteinExistence type="predicted"/>
<gene>
    <name evidence="1" type="ORF">L345_05513</name>
</gene>
<dbReference type="AlphaFoldDB" id="V8P2E8"/>
<sequence length="570" mass="63908">MKFLEKSFPSKFLKKKLHVTPVRNESRAPLELRPSLWRETVPRLSCTLLLPSFLFGGSLCAQARRSAQQTHHNAIMGYICKGETMSCSRGAHPSLCCPVLHWAFCEEGSSQQSNGERQAQLQGKKTDRQPERLPGRVVQCSATCCSIQQSKDKSGRCLPSGMVTIPSPAFLARSLACALPLLRASPVCSEDPSDFWPGIVLKQELSGAVRRKQVGKTLGWLSFPTPRKLLIKESLNDCRPLPASLPADRTPLRCPIPQGHGQKRKVPITTKWQVCEQKDEGGHDSSVPVLEGGRGGMATGTCDLETAQLWRVLAGKICRFPQLVEHINFITPVSQPQRTTTEEKILQPTEKRFELWHLTQISFPDEFCSPFSEQCFRGRERELGLLPKGHPCRVNPIMQVPGSRSPLLWVTFTASFWRGCCSQWLYLNSELSLQGKVSITPSWRSKPEEDGGKIPSHHCKVLQSFSTCEQRVRLVHSLGQLQEWSWKLKMRSPQKNTWPESPLFLVQLPQPTSLGVFHANCICDRSTPTQETVVYAQPSITRGLGLGHFQKLALFHLPAIEKWKMVSSPQ</sequence>